<dbReference type="SUPFAM" id="SSF53300">
    <property type="entry name" value="vWA-like"/>
    <property type="match status" value="1"/>
</dbReference>
<dbReference type="InterPro" id="IPR036465">
    <property type="entry name" value="vWFA_dom_sf"/>
</dbReference>
<keyword evidence="1" id="KW-1133">Transmembrane helix</keyword>
<dbReference type="Gene3D" id="3.40.50.410">
    <property type="entry name" value="von Willebrand factor, type A domain"/>
    <property type="match status" value="1"/>
</dbReference>
<dbReference type="PANTHER" id="PTHR22550:SF18">
    <property type="entry name" value="VWFA DOMAIN-CONTAINING PROTEIN"/>
    <property type="match status" value="1"/>
</dbReference>
<dbReference type="Pfam" id="PF00092">
    <property type="entry name" value="VWA"/>
    <property type="match status" value="1"/>
</dbReference>
<dbReference type="EMBL" id="SNXE01000014">
    <property type="protein sequence ID" value="TDP04524.1"/>
    <property type="molecule type" value="Genomic_DNA"/>
</dbReference>
<dbReference type="PANTHER" id="PTHR22550">
    <property type="entry name" value="SPORE GERMINATION PROTEIN"/>
    <property type="match status" value="1"/>
</dbReference>
<name>A0A4R6MR88_9BURK</name>
<dbReference type="PROSITE" id="PS50234">
    <property type="entry name" value="VWFA"/>
    <property type="match status" value="1"/>
</dbReference>
<dbReference type="OrthoDB" id="6206554at2"/>
<sequence length="351" mass="38384">MSLPTSFSPAELLGLLSQLEWALPWAALLWPLGLLMPLLPPHRSRRTALRVPFFELAVQGSGQKPRSGAVVLPHGLAAWLLLGLAWTAAVLAAMQPQWVEPPITRTKPTRDWLLAVDLSPSMRTTDFRDAQGRPQDRLSVLREVSEEFLQRRSADRIGLLVFGQQAYVQVPFTLDHDTVRALLAESRIGMAGSRTMIGDAIGLALRVFEESQARQRTLVLLTDGRDTGSRVPPAKAAEIAAQRGVRLYTVAIGSAAAKAGEEADLAGLRAWAEATGGKAYQASDREGLRAIYAELDALEPRDHETLSARPRRPLFHWPLGAALLLLGAHVLQSLIASAWAARRERRELAHG</sequence>
<organism evidence="3 4">
    <name type="scientific">Roseateles asaccharophilus</name>
    <dbReference type="NCBI Taxonomy" id="582607"/>
    <lineage>
        <taxon>Bacteria</taxon>
        <taxon>Pseudomonadati</taxon>
        <taxon>Pseudomonadota</taxon>
        <taxon>Betaproteobacteria</taxon>
        <taxon>Burkholderiales</taxon>
        <taxon>Sphaerotilaceae</taxon>
        <taxon>Roseateles</taxon>
    </lineage>
</organism>
<proteinExistence type="predicted"/>
<dbReference type="Proteomes" id="UP000295357">
    <property type="component" value="Unassembled WGS sequence"/>
</dbReference>
<dbReference type="InterPro" id="IPR050768">
    <property type="entry name" value="UPF0353/GerABKA_families"/>
</dbReference>
<keyword evidence="1" id="KW-0472">Membrane</keyword>
<dbReference type="InterPro" id="IPR002035">
    <property type="entry name" value="VWF_A"/>
</dbReference>
<keyword evidence="1" id="KW-0812">Transmembrane</keyword>
<dbReference type="RefSeq" id="WP_133605486.1">
    <property type="nucleotide sequence ID" value="NZ_JAUFPJ010000012.1"/>
</dbReference>
<comment type="caution">
    <text evidence="3">The sequence shown here is derived from an EMBL/GenBank/DDBJ whole genome shotgun (WGS) entry which is preliminary data.</text>
</comment>
<feature type="transmembrane region" description="Helical" evidence="1">
    <location>
        <begin position="315"/>
        <end position="341"/>
    </location>
</feature>
<feature type="domain" description="VWFA" evidence="2">
    <location>
        <begin position="111"/>
        <end position="295"/>
    </location>
</feature>
<protein>
    <submittedName>
        <fullName evidence="3">Ca-activated chloride channel family protein</fullName>
    </submittedName>
</protein>
<evidence type="ECO:0000313" key="3">
    <source>
        <dbReference type="EMBL" id="TDP04524.1"/>
    </source>
</evidence>
<evidence type="ECO:0000259" key="2">
    <source>
        <dbReference type="PROSITE" id="PS50234"/>
    </source>
</evidence>
<accession>A0A4R6MR88</accession>
<dbReference type="SMART" id="SM00327">
    <property type="entry name" value="VWA"/>
    <property type="match status" value="1"/>
</dbReference>
<reference evidence="3 4" key="1">
    <citation type="submission" date="2019-03" db="EMBL/GenBank/DDBJ databases">
        <title>Genomic Encyclopedia of Type Strains, Phase IV (KMG-IV): sequencing the most valuable type-strain genomes for metagenomic binning, comparative biology and taxonomic classification.</title>
        <authorList>
            <person name="Goeker M."/>
        </authorList>
    </citation>
    <scope>NUCLEOTIDE SEQUENCE [LARGE SCALE GENOMIC DNA]</scope>
    <source>
        <strain evidence="3 4">DSM 25082</strain>
    </source>
</reference>
<evidence type="ECO:0000313" key="4">
    <source>
        <dbReference type="Proteomes" id="UP000295357"/>
    </source>
</evidence>
<evidence type="ECO:0000256" key="1">
    <source>
        <dbReference type="SAM" id="Phobius"/>
    </source>
</evidence>
<dbReference type="AlphaFoldDB" id="A0A4R6MR88"/>
<gene>
    <name evidence="3" type="ORF">DFR39_11413</name>
</gene>
<keyword evidence="4" id="KW-1185">Reference proteome</keyword>